<dbReference type="KEGG" id="scor:J3U87_32890"/>
<dbReference type="InterPro" id="IPR007692">
    <property type="entry name" value="DNA_helicase_DnaB"/>
</dbReference>
<evidence type="ECO:0000256" key="9">
    <source>
        <dbReference type="ARBA" id="ARBA00023235"/>
    </source>
</evidence>
<evidence type="ECO:0000259" key="13">
    <source>
        <dbReference type="PROSITE" id="PS51199"/>
    </source>
</evidence>
<dbReference type="Gene3D" id="1.10.860.10">
    <property type="entry name" value="DNAb Helicase, Chain A"/>
    <property type="match status" value="1"/>
</dbReference>
<dbReference type="GO" id="GO:0005524">
    <property type="term" value="F:ATP binding"/>
    <property type="evidence" value="ECO:0007669"/>
    <property type="project" value="UniProtKB-UniRule"/>
</dbReference>
<evidence type="ECO:0000313" key="15">
    <source>
        <dbReference type="Proteomes" id="UP000663929"/>
    </source>
</evidence>
<evidence type="ECO:0000256" key="3">
    <source>
        <dbReference type="ARBA" id="ARBA00022705"/>
    </source>
</evidence>
<dbReference type="GO" id="GO:0005829">
    <property type="term" value="C:cytosol"/>
    <property type="evidence" value="ECO:0007669"/>
    <property type="project" value="TreeGrafter"/>
</dbReference>
<comment type="similarity">
    <text evidence="1 12">Belongs to the helicase family. DnaB subfamily.</text>
</comment>
<dbReference type="RefSeq" id="WP_237380077.1">
    <property type="nucleotide sequence ID" value="NZ_CP071793.1"/>
</dbReference>
<keyword evidence="5 12" id="KW-0378">Hydrolase</keyword>
<dbReference type="InterPro" id="IPR007694">
    <property type="entry name" value="DNA_helicase_DnaB-like_C"/>
</dbReference>
<evidence type="ECO:0000256" key="7">
    <source>
        <dbReference type="ARBA" id="ARBA00022840"/>
    </source>
</evidence>
<name>A0A8A4TLR4_SULCO</name>
<dbReference type="Gene3D" id="3.40.50.300">
    <property type="entry name" value="P-loop containing nucleotide triphosphate hydrolases"/>
    <property type="match status" value="1"/>
</dbReference>
<keyword evidence="15" id="KW-1185">Reference proteome</keyword>
<dbReference type="EMBL" id="CP071793">
    <property type="protein sequence ID" value="QTD50407.1"/>
    <property type="molecule type" value="Genomic_DNA"/>
</dbReference>
<accession>A0A8A4TLR4</accession>
<dbReference type="GO" id="GO:0006269">
    <property type="term" value="P:DNA replication, synthesis of primer"/>
    <property type="evidence" value="ECO:0007669"/>
    <property type="project" value="UniProtKB-UniRule"/>
</dbReference>
<dbReference type="EC" id="5.6.2.3" evidence="11 12"/>
<evidence type="ECO:0000256" key="1">
    <source>
        <dbReference type="ARBA" id="ARBA00008428"/>
    </source>
</evidence>
<protein>
    <recommendedName>
        <fullName evidence="11 12">Replicative DNA helicase</fullName>
        <ecNumber evidence="11 12">5.6.2.3</ecNumber>
    </recommendedName>
</protein>
<dbReference type="Pfam" id="PF03796">
    <property type="entry name" value="DnaB_C"/>
    <property type="match status" value="1"/>
</dbReference>
<dbReference type="PANTHER" id="PTHR30153">
    <property type="entry name" value="REPLICATIVE DNA HELICASE DNAB"/>
    <property type="match status" value="1"/>
</dbReference>
<dbReference type="CDD" id="cd00984">
    <property type="entry name" value="DnaB_C"/>
    <property type="match status" value="1"/>
</dbReference>
<evidence type="ECO:0000256" key="11">
    <source>
        <dbReference type="NCBIfam" id="TIGR00665"/>
    </source>
</evidence>
<dbReference type="GO" id="GO:0016787">
    <property type="term" value="F:hydrolase activity"/>
    <property type="evidence" value="ECO:0007669"/>
    <property type="project" value="UniProtKB-KW"/>
</dbReference>
<comment type="catalytic activity">
    <reaction evidence="10 12">
        <text>ATP + H2O = ADP + phosphate + H(+)</text>
        <dbReference type="Rhea" id="RHEA:13065"/>
        <dbReference type="ChEBI" id="CHEBI:15377"/>
        <dbReference type="ChEBI" id="CHEBI:15378"/>
        <dbReference type="ChEBI" id="CHEBI:30616"/>
        <dbReference type="ChEBI" id="CHEBI:43474"/>
        <dbReference type="ChEBI" id="CHEBI:456216"/>
        <dbReference type="EC" id="5.6.2.3"/>
    </reaction>
</comment>
<comment type="function">
    <text evidence="12">The main replicative DNA helicase, it participates in initiation and elongation during chromosome replication. Travels ahead of the DNA replisome, separating dsDNA into templates for DNA synthesis. A processive ATP-dependent 5'-3' DNA helicase it has DNA-dependent ATPase activity.</text>
</comment>
<keyword evidence="8 12" id="KW-0238">DNA-binding</keyword>
<dbReference type="GO" id="GO:0003677">
    <property type="term" value="F:DNA binding"/>
    <property type="evidence" value="ECO:0007669"/>
    <property type="project" value="UniProtKB-UniRule"/>
</dbReference>
<dbReference type="InterPro" id="IPR027417">
    <property type="entry name" value="P-loop_NTPase"/>
</dbReference>
<dbReference type="GO" id="GO:0043139">
    <property type="term" value="F:5'-3' DNA helicase activity"/>
    <property type="evidence" value="ECO:0007669"/>
    <property type="project" value="UniProtKB-EC"/>
</dbReference>
<dbReference type="PROSITE" id="PS51199">
    <property type="entry name" value="SF4_HELICASE"/>
    <property type="match status" value="1"/>
</dbReference>
<dbReference type="GO" id="GO:1990077">
    <property type="term" value="C:primosome complex"/>
    <property type="evidence" value="ECO:0007669"/>
    <property type="project" value="UniProtKB-UniRule"/>
</dbReference>
<evidence type="ECO:0000256" key="8">
    <source>
        <dbReference type="ARBA" id="ARBA00023125"/>
    </source>
</evidence>
<reference evidence="14" key="1">
    <citation type="submission" date="2021-03" db="EMBL/GenBank/DDBJ databases">
        <title>Acanthopleuribacteraceae sp. M133.</title>
        <authorList>
            <person name="Wang G."/>
        </authorList>
    </citation>
    <scope>NUCLEOTIDE SEQUENCE</scope>
    <source>
        <strain evidence="14">M133</strain>
    </source>
</reference>
<dbReference type="SUPFAM" id="SSF48024">
    <property type="entry name" value="N-terminal domain of DnaB helicase"/>
    <property type="match status" value="1"/>
</dbReference>
<dbReference type="NCBIfam" id="TIGR00665">
    <property type="entry name" value="DnaB"/>
    <property type="match status" value="1"/>
</dbReference>
<dbReference type="GO" id="GO:0042802">
    <property type="term" value="F:identical protein binding"/>
    <property type="evidence" value="ECO:0007669"/>
    <property type="project" value="UniProtKB-ARBA"/>
</dbReference>
<dbReference type="InterPro" id="IPR016136">
    <property type="entry name" value="DNA_helicase_N/primase_C"/>
</dbReference>
<keyword evidence="2 12" id="KW-0639">Primosome</keyword>
<dbReference type="Proteomes" id="UP000663929">
    <property type="component" value="Chromosome"/>
</dbReference>
<evidence type="ECO:0000256" key="4">
    <source>
        <dbReference type="ARBA" id="ARBA00022741"/>
    </source>
</evidence>
<dbReference type="Pfam" id="PF00772">
    <property type="entry name" value="DnaB"/>
    <property type="match status" value="1"/>
</dbReference>
<dbReference type="PANTHER" id="PTHR30153:SF2">
    <property type="entry name" value="REPLICATIVE DNA HELICASE"/>
    <property type="match status" value="1"/>
</dbReference>
<evidence type="ECO:0000313" key="14">
    <source>
        <dbReference type="EMBL" id="QTD50407.1"/>
    </source>
</evidence>
<evidence type="ECO:0000256" key="2">
    <source>
        <dbReference type="ARBA" id="ARBA00022515"/>
    </source>
</evidence>
<keyword evidence="9" id="KW-0413">Isomerase</keyword>
<keyword evidence="6 12" id="KW-0347">Helicase</keyword>
<dbReference type="FunFam" id="3.40.50.300:FF:000076">
    <property type="entry name" value="Replicative DNA helicase"/>
    <property type="match status" value="1"/>
</dbReference>
<keyword evidence="7 12" id="KW-0067">ATP-binding</keyword>
<gene>
    <name evidence="14" type="primary">dnaB</name>
    <name evidence="14" type="ORF">J3U87_32890</name>
</gene>
<dbReference type="InterPro" id="IPR036185">
    <property type="entry name" value="DNA_heli_DnaB-like_N_sf"/>
</dbReference>
<evidence type="ECO:0000256" key="5">
    <source>
        <dbReference type="ARBA" id="ARBA00022801"/>
    </source>
</evidence>
<sequence>MKKRKRDKEKPDIAVKGLPHNDEAERVLLGVMLLESDNIAQVLDNLKVEDFYRRSHFLIFQAMVILFEKNAEVDPILVSDELINRGELDEAGGYEYLDELTQGIPRTTNIEYYAQIVKEKSMLRKLAHLGQKITEAAIDGEMTAVDAIGVAENSLYEMREGEVDTGFRDFGALLTETYETMRERAALEGELVGLRTGFLDWDRMTAGLQKGDLIIVAARPAMGKTSFVLNVALNAAVKGNARVALFSLEMPGTQLVMRLIGSEARVSISSLRTGKLQEDEWSRVAHAVAELSSAKIYIEDSGESTVAQMRAQLKRVVAEEGIDLVVIDYLQLMSGSTLQQQQSRVQEVSAISRGLKVMAKEIDAPVIALSQLSRAAEQRSDHRPQLSDLRESGSIEQDADMVCFLYREDYYKEKEAVKDDDEEEQEFGIAELIIAKHRNGSTGAVNLAFFKKYTKFENYSEEMEFA</sequence>
<evidence type="ECO:0000256" key="6">
    <source>
        <dbReference type="ARBA" id="ARBA00022806"/>
    </source>
</evidence>
<dbReference type="InterPro" id="IPR007693">
    <property type="entry name" value="DNA_helicase_DnaB-like_N"/>
</dbReference>
<evidence type="ECO:0000256" key="12">
    <source>
        <dbReference type="RuleBase" id="RU362085"/>
    </source>
</evidence>
<dbReference type="SUPFAM" id="SSF52540">
    <property type="entry name" value="P-loop containing nucleoside triphosphate hydrolases"/>
    <property type="match status" value="1"/>
</dbReference>
<proteinExistence type="inferred from homology"/>
<keyword evidence="4 12" id="KW-0547">Nucleotide-binding</keyword>
<evidence type="ECO:0000256" key="10">
    <source>
        <dbReference type="ARBA" id="ARBA00048954"/>
    </source>
</evidence>
<keyword evidence="3 12" id="KW-0235">DNA replication</keyword>
<organism evidence="14 15">
    <name type="scientific">Sulfidibacter corallicola</name>
    <dbReference type="NCBI Taxonomy" id="2818388"/>
    <lineage>
        <taxon>Bacteria</taxon>
        <taxon>Pseudomonadati</taxon>
        <taxon>Acidobacteriota</taxon>
        <taxon>Holophagae</taxon>
        <taxon>Acanthopleuribacterales</taxon>
        <taxon>Acanthopleuribacteraceae</taxon>
        <taxon>Sulfidibacter</taxon>
    </lineage>
</organism>
<dbReference type="AlphaFoldDB" id="A0A8A4TLR4"/>
<feature type="domain" description="SF4 helicase" evidence="13">
    <location>
        <begin position="187"/>
        <end position="463"/>
    </location>
</feature>